<dbReference type="EMBL" id="JARJLR010000414">
    <property type="protein sequence ID" value="MDF3845006.1"/>
    <property type="molecule type" value="Genomic_DNA"/>
</dbReference>
<evidence type="ECO:0000256" key="15">
    <source>
        <dbReference type="ARBA" id="ARBA00023136"/>
    </source>
</evidence>
<keyword evidence="18" id="KW-0175">Coiled coil</keyword>
<proteinExistence type="predicted"/>
<dbReference type="SUPFAM" id="SSF53850">
    <property type="entry name" value="Periplasmic binding protein-like II"/>
    <property type="match status" value="2"/>
</dbReference>
<dbReference type="SUPFAM" id="SSF47226">
    <property type="entry name" value="Histidine-containing phosphotransfer domain, HPT domain"/>
    <property type="match status" value="1"/>
</dbReference>
<evidence type="ECO:0000259" key="20">
    <source>
        <dbReference type="PROSITE" id="PS50110"/>
    </source>
</evidence>
<evidence type="ECO:0000256" key="6">
    <source>
        <dbReference type="ARBA" id="ARBA00022553"/>
    </source>
</evidence>
<evidence type="ECO:0000256" key="14">
    <source>
        <dbReference type="ARBA" id="ARBA00023012"/>
    </source>
</evidence>
<dbReference type="SMART" id="SM00387">
    <property type="entry name" value="HATPase_c"/>
    <property type="match status" value="1"/>
</dbReference>
<feature type="domain" description="Response regulatory" evidence="20">
    <location>
        <begin position="833"/>
        <end position="952"/>
    </location>
</feature>
<evidence type="ECO:0000256" key="11">
    <source>
        <dbReference type="ARBA" id="ARBA00022777"/>
    </source>
</evidence>
<dbReference type="GO" id="GO:0005524">
    <property type="term" value="F:ATP binding"/>
    <property type="evidence" value="ECO:0007669"/>
    <property type="project" value="UniProtKB-KW"/>
</dbReference>
<dbReference type="GO" id="GO:0000155">
    <property type="term" value="F:phosphorelay sensor kinase activity"/>
    <property type="evidence" value="ECO:0007669"/>
    <property type="project" value="InterPro"/>
</dbReference>
<keyword evidence="10" id="KW-0547">Nucleotide-binding</keyword>
<comment type="caution">
    <text evidence="22">The sequence shown here is derived from an EMBL/GenBank/DDBJ whole genome shotgun (WGS) entry which is preliminary data.</text>
</comment>
<dbReference type="InterPro" id="IPR036641">
    <property type="entry name" value="HPT_dom_sf"/>
</dbReference>
<comment type="catalytic activity">
    <reaction evidence="1">
        <text>ATP + protein L-histidine = ADP + protein N-phospho-L-histidine.</text>
        <dbReference type="EC" id="2.7.13.3"/>
    </reaction>
</comment>
<dbReference type="Pfam" id="PF01627">
    <property type="entry name" value="Hpt"/>
    <property type="match status" value="1"/>
</dbReference>
<evidence type="ECO:0000256" key="2">
    <source>
        <dbReference type="ARBA" id="ARBA00004429"/>
    </source>
</evidence>
<evidence type="ECO:0000256" key="13">
    <source>
        <dbReference type="ARBA" id="ARBA00022989"/>
    </source>
</evidence>
<feature type="modified residue" description="Phosphohistidine" evidence="16">
    <location>
        <position position="1004"/>
    </location>
</feature>
<dbReference type="PRINTS" id="PR00344">
    <property type="entry name" value="BCTRLSENSOR"/>
</dbReference>
<evidence type="ECO:0000256" key="5">
    <source>
        <dbReference type="ARBA" id="ARBA00022519"/>
    </source>
</evidence>
<evidence type="ECO:0000256" key="1">
    <source>
        <dbReference type="ARBA" id="ARBA00000085"/>
    </source>
</evidence>
<evidence type="ECO:0000256" key="18">
    <source>
        <dbReference type="SAM" id="Coils"/>
    </source>
</evidence>
<dbReference type="SMART" id="SM00388">
    <property type="entry name" value="HisKA"/>
    <property type="match status" value="1"/>
</dbReference>
<dbReference type="RefSeq" id="WP_276215789.1">
    <property type="nucleotide sequence ID" value="NZ_JARJLR010000414.1"/>
</dbReference>
<evidence type="ECO:0000256" key="3">
    <source>
        <dbReference type="ARBA" id="ARBA00012438"/>
    </source>
</evidence>
<accession>A0AAW6PFH5</accession>
<keyword evidence="13" id="KW-1133">Transmembrane helix</keyword>
<evidence type="ECO:0000256" key="17">
    <source>
        <dbReference type="PROSITE-ProRule" id="PRU00169"/>
    </source>
</evidence>
<evidence type="ECO:0000256" key="9">
    <source>
        <dbReference type="ARBA" id="ARBA00022729"/>
    </source>
</evidence>
<dbReference type="InterPro" id="IPR036097">
    <property type="entry name" value="HisK_dim/P_sf"/>
</dbReference>
<dbReference type="Gene3D" id="1.20.120.160">
    <property type="entry name" value="HPT domain"/>
    <property type="match status" value="1"/>
</dbReference>
<keyword evidence="5" id="KW-0997">Cell inner membrane</keyword>
<dbReference type="CDD" id="cd16922">
    <property type="entry name" value="HATPase_EvgS-ArcB-TorS-like"/>
    <property type="match status" value="1"/>
</dbReference>
<dbReference type="Pfam" id="PF00072">
    <property type="entry name" value="Response_reg"/>
    <property type="match status" value="1"/>
</dbReference>
<dbReference type="CDD" id="cd00088">
    <property type="entry name" value="HPT"/>
    <property type="match status" value="1"/>
</dbReference>
<dbReference type="PROSITE" id="PS50894">
    <property type="entry name" value="HPT"/>
    <property type="match status" value="1"/>
</dbReference>
<feature type="coiled-coil region" evidence="18">
    <location>
        <begin position="549"/>
        <end position="579"/>
    </location>
</feature>
<keyword evidence="7" id="KW-0808">Transferase</keyword>
<evidence type="ECO:0000259" key="19">
    <source>
        <dbReference type="PROSITE" id="PS50109"/>
    </source>
</evidence>
<evidence type="ECO:0000256" key="16">
    <source>
        <dbReference type="PROSITE-ProRule" id="PRU00110"/>
    </source>
</evidence>
<dbReference type="InterPro" id="IPR049871">
    <property type="entry name" value="BvgS-like_periplasmic2"/>
</dbReference>
<dbReference type="InterPro" id="IPR001789">
    <property type="entry name" value="Sig_transdc_resp-reg_receiver"/>
</dbReference>
<evidence type="ECO:0000256" key="7">
    <source>
        <dbReference type="ARBA" id="ARBA00022679"/>
    </source>
</evidence>
<feature type="domain" description="HPt" evidence="21">
    <location>
        <begin position="965"/>
        <end position="1059"/>
    </location>
</feature>
<dbReference type="CDD" id="cd13705">
    <property type="entry name" value="PBP2_BvgS_D1"/>
    <property type="match status" value="1"/>
</dbReference>
<dbReference type="PANTHER" id="PTHR43047:SF72">
    <property type="entry name" value="OSMOSENSING HISTIDINE PROTEIN KINASE SLN1"/>
    <property type="match status" value="1"/>
</dbReference>
<dbReference type="SMART" id="SM00062">
    <property type="entry name" value="PBPb"/>
    <property type="match status" value="2"/>
</dbReference>
<dbReference type="InterPro" id="IPR005467">
    <property type="entry name" value="His_kinase_dom"/>
</dbReference>
<reference evidence="22" key="1">
    <citation type="submission" date="2023-03" db="EMBL/GenBank/DDBJ databases">
        <title>Draft assemblies of triclosan tolerant bacteria isolated from returned activated sludge.</title>
        <authorList>
            <person name="Van Hamelsveld S."/>
        </authorList>
    </citation>
    <scope>NUCLEOTIDE SEQUENCE</scope>
    <source>
        <strain evidence="22">GW210015_S63</strain>
    </source>
</reference>
<dbReference type="InterPro" id="IPR001638">
    <property type="entry name" value="Solute-binding_3/MltF_N"/>
</dbReference>
<keyword evidence="11" id="KW-0418">Kinase</keyword>
<dbReference type="PROSITE" id="PS50110">
    <property type="entry name" value="RESPONSE_REGULATORY"/>
    <property type="match status" value="1"/>
</dbReference>
<dbReference type="EC" id="2.7.13.3" evidence="3"/>
<evidence type="ECO:0000313" key="23">
    <source>
        <dbReference type="Proteomes" id="UP001220662"/>
    </source>
</evidence>
<dbReference type="SUPFAM" id="SSF47384">
    <property type="entry name" value="Homodimeric domain of signal transducing histidine kinase"/>
    <property type="match status" value="1"/>
</dbReference>
<dbReference type="SUPFAM" id="SSF52172">
    <property type="entry name" value="CheY-like"/>
    <property type="match status" value="1"/>
</dbReference>
<dbReference type="Pfam" id="PF00497">
    <property type="entry name" value="SBP_bac_3"/>
    <property type="match status" value="1"/>
</dbReference>
<dbReference type="InterPro" id="IPR011006">
    <property type="entry name" value="CheY-like_superfamily"/>
</dbReference>
<keyword evidence="9" id="KW-0732">Signal</keyword>
<dbReference type="PANTHER" id="PTHR43047">
    <property type="entry name" value="TWO-COMPONENT HISTIDINE PROTEIN KINASE"/>
    <property type="match status" value="1"/>
</dbReference>
<evidence type="ECO:0000256" key="4">
    <source>
        <dbReference type="ARBA" id="ARBA00022475"/>
    </source>
</evidence>
<dbReference type="InterPro" id="IPR003594">
    <property type="entry name" value="HATPase_dom"/>
</dbReference>
<evidence type="ECO:0000256" key="8">
    <source>
        <dbReference type="ARBA" id="ARBA00022692"/>
    </source>
</evidence>
<comment type="subcellular location">
    <subcellularLocation>
        <location evidence="2">Cell inner membrane</location>
        <topology evidence="2">Multi-pass membrane protein</topology>
    </subcellularLocation>
</comment>
<evidence type="ECO:0000256" key="12">
    <source>
        <dbReference type="ARBA" id="ARBA00022840"/>
    </source>
</evidence>
<evidence type="ECO:0000256" key="10">
    <source>
        <dbReference type="ARBA" id="ARBA00022741"/>
    </source>
</evidence>
<dbReference type="SUPFAM" id="SSF55874">
    <property type="entry name" value="ATPase domain of HSP90 chaperone/DNA topoisomerase II/histidine kinase"/>
    <property type="match status" value="1"/>
</dbReference>
<dbReference type="InterPro" id="IPR036890">
    <property type="entry name" value="HATPase_C_sf"/>
</dbReference>
<dbReference type="InterPro" id="IPR049870">
    <property type="entry name" value="BvgS-like_periplasmic1"/>
</dbReference>
<dbReference type="InterPro" id="IPR004358">
    <property type="entry name" value="Sig_transdc_His_kin-like_C"/>
</dbReference>
<dbReference type="Gene3D" id="3.30.565.10">
    <property type="entry name" value="Histidine kinase-like ATPase, C-terminal domain"/>
    <property type="match status" value="1"/>
</dbReference>
<keyword evidence="15" id="KW-0472">Membrane</keyword>
<dbReference type="GO" id="GO:0009927">
    <property type="term" value="F:histidine phosphotransfer kinase activity"/>
    <property type="evidence" value="ECO:0007669"/>
    <property type="project" value="TreeGrafter"/>
</dbReference>
<dbReference type="CDD" id="cd17546">
    <property type="entry name" value="REC_hyHK_CKI1_RcsC-like"/>
    <property type="match status" value="1"/>
</dbReference>
<organism evidence="22 23">
    <name type="scientific">Pseudomonas citronellolis</name>
    <dbReference type="NCBI Taxonomy" id="53408"/>
    <lineage>
        <taxon>Bacteria</taxon>
        <taxon>Pseudomonadati</taxon>
        <taxon>Pseudomonadota</taxon>
        <taxon>Gammaproteobacteria</taxon>
        <taxon>Pseudomonadales</taxon>
        <taxon>Pseudomonadaceae</taxon>
        <taxon>Pseudomonas</taxon>
    </lineage>
</organism>
<keyword evidence="12" id="KW-0067">ATP-binding</keyword>
<dbReference type="CDD" id="cd13707">
    <property type="entry name" value="PBP2_BvgS_D2"/>
    <property type="match status" value="1"/>
</dbReference>
<keyword evidence="14" id="KW-0902">Two-component regulatory system</keyword>
<dbReference type="AlphaFoldDB" id="A0AAW6PFH5"/>
<protein>
    <recommendedName>
        <fullName evidence="3">histidine kinase</fullName>
        <ecNumber evidence="3">2.7.13.3</ecNumber>
    </recommendedName>
</protein>
<dbReference type="Gene3D" id="3.40.190.10">
    <property type="entry name" value="Periplasmic binding protein-like II"/>
    <property type="match status" value="4"/>
</dbReference>
<feature type="modified residue" description="4-aspartylphosphate" evidence="17">
    <location>
        <position position="882"/>
    </location>
</feature>
<keyword evidence="8" id="KW-0812">Transmembrane</keyword>
<dbReference type="InterPro" id="IPR008207">
    <property type="entry name" value="Sig_transdc_His_kin_Hpt_dom"/>
</dbReference>
<dbReference type="CDD" id="cd00082">
    <property type="entry name" value="HisKA"/>
    <property type="match status" value="1"/>
</dbReference>
<dbReference type="PROSITE" id="PS50109">
    <property type="entry name" value="HIS_KIN"/>
    <property type="match status" value="1"/>
</dbReference>
<dbReference type="Gene3D" id="1.10.287.130">
    <property type="match status" value="1"/>
</dbReference>
<dbReference type="Pfam" id="PF02518">
    <property type="entry name" value="HATPase_c"/>
    <property type="match status" value="1"/>
</dbReference>
<dbReference type="SMART" id="SM00448">
    <property type="entry name" value="REC"/>
    <property type="match status" value="1"/>
</dbReference>
<feature type="domain" description="Histidine kinase" evidence="19">
    <location>
        <begin position="586"/>
        <end position="807"/>
    </location>
</feature>
<dbReference type="Gene3D" id="3.40.50.2300">
    <property type="match status" value="1"/>
</dbReference>
<evidence type="ECO:0000313" key="22">
    <source>
        <dbReference type="EMBL" id="MDF3845006.1"/>
    </source>
</evidence>
<dbReference type="Proteomes" id="UP001220662">
    <property type="component" value="Unassembled WGS sequence"/>
</dbReference>
<sequence length="1059" mass="115461">MWLSLVLCGVTGGAWAQDLTPIARQSLDELKVRLTEQERGWLAQRKTLVVGVLHDPLPPLRIFVERQGLEGIMADYLVALQRELGVPIRVRPFHSRDAMYDALQAGSIDLVSNVTPLMAQHRGLVLTPPYALTELALFAEGGDLREYSTTDGKTRIAVANDVMLDMYRAAGGRGIIQRYPSALVAMAAVLTGDADVFLGDTLSTHYLSSQLFSNQLTINQSAQLPELAVGFALEPGNTLLQGIFQRALGGLTRCQTVNAQYLWGDLEGCELNDFRSRLSESERAWLERADTVQLAVSEDLAPYAFFNSRGRFNGIASDVLDIIRRKTGMRFKIVRVSSLSEADALLDRGEASLSILPEITPRQPPYLHTQPVATAPYLFVMRQDAGQGALDAGSRATVAIARGYLLPEMLASHYPHLAFKQTETMGEAFKLVCDGSADIVLAPANVARYYLSYKYETSLKIGGIFDGPGAQIVFAAPNGQPQLISILDKAMLEITPRQYLQIVGRWRANSATDDKYWEGVASYIQRSFEVLGVLLLVAALLILVQRGRIRRKRRDLEQRQLLLDELRRAKESAEKASRAKSVFLATMSHEIRTPLNAIIGMLELVLTRRDDAELNAQSVHIAYESAIGLLALIGDILDISRIESGKLALVPEPARMKDLLESVGNVFSALARQKQLRLSLDIDPLAAELVWVDGLKVKQILSNLVSNAIKFTERGGVDVRCTVAPAGAALRFVIEVVDSGAGIPAAQLDQVFRPFFVADGAVNDPNAGAGLGLAISQSLCLLMAGTLDVRSEVGVGTRMTFSVSLDRVIAEPAQPRAAAGEEEGQGAAEGPLTVLIVEDHLPSQYLLYQQVSYLGHRALTASNGLEGLAAWREHEVDIVITDCNMPEMDGHEMTRAIRRLEQGQGIRPCLIIGLTADALREELERCRASGMDHALAKPINLAGLNRLIPKFGAGLPQPAGMPSRMDGIRAAMAEQVVRSNESERAAMGHALDGGDLPAIRRIAHKLKGTAYLLNHQKLLEQCVEVEDLCAANVLSDDLREAITALLETLGEIDRALRTS</sequence>
<keyword evidence="4" id="KW-1003">Cell membrane</keyword>
<dbReference type="FunFam" id="3.30.565.10:FF:000010">
    <property type="entry name" value="Sensor histidine kinase RcsC"/>
    <property type="match status" value="1"/>
</dbReference>
<dbReference type="Pfam" id="PF00512">
    <property type="entry name" value="HisKA"/>
    <property type="match status" value="1"/>
</dbReference>
<gene>
    <name evidence="22" type="ORF">P3W55_25135</name>
</gene>
<dbReference type="InterPro" id="IPR003661">
    <property type="entry name" value="HisK_dim/P_dom"/>
</dbReference>
<name>A0AAW6PFH5_9PSED</name>
<dbReference type="GO" id="GO:0005886">
    <property type="term" value="C:plasma membrane"/>
    <property type="evidence" value="ECO:0007669"/>
    <property type="project" value="UniProtKB-SubCell"/>
</dbReference>
<evidence type="ECO:0000259" key="21">
    <source>
        <dbReference type="PROSITE" id="PS50894"/>
    </source>
</evidence>
<keyword evidence="6 17" id="KW-0597">Phosphoprotein</keyword>